<gene>
    <name evidence="2" type="ORF">CYCCA115_LOCUS11348</name>
</gene>
<organism evidence="2 3">
    <name type="scientific">Cylindrotheca closterium</name>
    <dbReference type="NCBI Taxonomy" id="2856"/>
    <lineage>
        <taxon>Eukaryota</taxon>
        <taxon>Sar</taxon>
        <taxon>Stramenopiles</taxon>
        <taxon>Ochrophyta</taxon>
        <taxon>Bacillariophyta</taxon>
        <taxon>Bacillariophyceae</taxon>
        <taxon>Bacillariophycidae</taxon>
        <taxon>Bacillariales</taxon>
        <taxon>Bacillariaceae</taxon>
        <taxon>Cylindrotheca</taxon>
    </lineage>
</organism>
<evidence type="ECO:0000313" key="2">
    <source>
        <dbReference type="EMBL" id="CAJ1947867.1"/>
    </source>
</evidence>
<proteinExistence type="predicted"/>
<evidence type="ECO:0000313" key="3">
    <source>
        <dbReference type="Proteomes" id="UP001295423"/>
    </source>
</evidence>
<dbReference type="AlphaFoldDB" id="A0AAD2PU85"/>
<comment type="caution">
    <text evidence="2">The sequence shown here is derived from an EMBL/GenBank/DDBJ whole genome shotgun (WGS) entry which is preliminary data.</text>
</comment>
<keyword evidence="3" id="KW-1185">Reference proteome</keyword>
<name>A0AAD2PU85_9STRA</name>
<feature type="compositionally biased region" description="Polar residues" evidence="1">
    <location>
        <begin position="100"/>
        <end position="110"/>
    </location>
</feature>
<protein>
    <submittedName>
        <fullName evidence="2">Uncharacterized protein</fullName>
    </submittedName>
</protein>
<reference evidence="2" key="1">
    <citation type="submission" date="2023-08" db="EMBL/GenBank/DDBJ databases">
        <authorList>
            <person name="Audoor S."/>
            <person name="Bilcke G."/>
        </authorList>
    </citation>
    <scope>NUCLEOTIDE SEQUENCE</scope>
</reference>
<accession>A0AAD2PU85</accession>
<feature type="region of interest" description="Disordered" evidence="1">
    <location>
        <begin position="74"/>
        <end position="110"/>
    </location>
</feature>
<evidence type="ECO:0000256" key="1">
    <source>
        <dbReference type="SAM" id="MobiDB-lite"/>
    </source>
</evidence>
<sequence>MKISISQTNRQSAGGSSSRFFKSAVLCALAYAFGLYSSSTSSSDNNNRLIVVEDHVNRRASAIEIPEQQSWSANARAMDATHKTQQARKKLLEARKQSKRPQQSDQSSATSFSIPSALNLIPNDQLKLADYFSDSWLLNKKNFLKVPLYQIGIVEDACFAAIGKRRIHDHSKMFVDWTDFMVMHLSKWWGELNILGDEDSTMFDHTTGTIFGGYLHKVFSGKATTKTTTTTTPKSPLHPTIAMIAFAPYRSSHKNRGELLTAHSLASTIASLYHVGFGRVIVTCNGDTDVTRAHEAFRLVQLYSTASTFNEKVTVDTANRILFSSDQAMAVPAQIGNTELAAVRITNTTWFKTKWVKYNMPLAAVIGMQKALGGKLESEKESKYWLGTKHDASYWKYVYLTEPDTLLHTKESMWKPIQEGLDQGLSFFPHRLQPLPHEFNLPPSTEDPSTKHVSRKYQTQYIPNVLPFSNITNLDDTWHCCDDGPEWPGRSEEFGTQQRPCGGLWWWACGYRSSVKVSEQSKEEILEHHKRLVPYPMMTVAKGTGVVFAPTEMGRRCFPSQAPCKRT</sequence>
<dbReference type="Proteomes" id="UP001295423">
    <property type="component" value="Unassembled WGS sequence"/>
</dbReference>
<dbReference type="EMBL" id="CAKOGP040001736">
    <property type="protein sequence ID" value="CAJ1947867.1"/>
    <property type="molecule type" value="Genomic_DNA"/>
</dbReference>